<dbReference type="AlphaFoldDB" id="A0A4Q6XDN1"/>
<keyword evidence="5" id="KW-0488">Methylation</keyword>
<keyword evidence="7 10" id="KW-0812">Transmembrane</keyword>
<keyword evidence="8 10" id="KW-1133">Transmembrane helix</keyword>
<dbReference type="GO" id="GO:0015627">
    <property type="term" value="C:type II protein secretion system complex"/>
    <property type="evidence" value="ECO:0007669"/>
    <property type="project" value="InterPro"/>
</dbReference>
<sequence>MMKYKQQAFTLVELLVAIAIFAVLSMLGWKVFDYLLKVKDRNAEHEVHLFALQDAYQQVLRDSLQIIPLTANDGRQLQAAVVLDDRSFMFSKAGVSDPLKQGLSPYERIEYRFDEAQKKVYRLKYANLNIPNRVQPISSTLLENVDQFKVLVLNPQELSEWPENTGDSNNVNELKKLPLGFKIQLTVAGTDYEWIYSLVSNNQGGQ</sequence>
<evidence type="ECO:0000256" key="9">
    <source>
        <dbReference type="ARBA" id="ARBA00023136"/>
    </source>
</evidence>
<evidence type="ECO:0000256" key="8">
    <source>
        <dbReference type="ARBA" id="ARBA00022989"/>
    </source>
</evidence>
<comment type="caution">
    <text evidence="11">The sequence shown here is derived from an EMBL/GenBank/DDBJ whole genome shotgun (WGS) entry which is preliminary data.</text>
</comment>
<evidence type="ECO:0000256" key="5">
    <source>
        <dbReference type="ARBA" id="ARBA00022481"/>
    </source>
</evidence>
<dbReference type="SUPFAM" id="SSF54523">
    <property type="entry name" value="Pili subunits"/>
    <property type="match status" value="1"/>
</dbReference>
<dbReference type="Proteomes" id="UP000292110">
    <property type="component" value="Unassembled WGS sequence"/>
</dbReference>
<dbReference type="Pfam" id="PF07963">
    <property type="entry name" value="N_methyl"/>
    <property type="match status" value="1"/>
</dbReference>
<dbReference type="PANTHER" id="PTHR39583:SF2">
    <property type="entry name" value="TYPE II SECRETION SYSTEM PROTEIN J"/>
    <property type="match status" value="1"/>
</dbReference>
<evidence type="ECO:0000256" key="4">
    <source>
        <dbReference type="ARBA" id="ARBA00022475"/>
    </source>
</evidence>
<evidence type="ECO:0000256" key="2">
    <source>
        <dbReference type="ARBA" id="ARBA00011084"/>
    </source>
</evidence>
<evidence type="ECO:0000256" key="10">
    <source>
        <dbReference type="SAM" id="Phobius"/>
    </source>
</evidence>
<dbReference type="InterPro" id="IPR012902">
    <property type="entry name" value="N_methyl_site"/>
</dbReference>
<evidence type="ECO:0000256" key="1">
    <source>
        <dbReference type="ARBA" id="ARBA00004377"/>
    </source>
</evidence>
<dbReference type="EMBL" id="SGIM01000003">
    <property type="protein sequence ID" value="RZF54766.1"/>
    <property type="molecule type" value="Genomic_DNA"/>
</dbReference>
<feature type="transmembrane region" description="Helical" evidence="10">
    <location>
        <begin position="12"/>
        <end position="32"/>
    </location>
</feature>
<dbReference type="Pfam" id="PF11612">
    <property type="entry name" value="T2SSJ"/>
    <property type="match status" value="1"/>
</dbReference>
<comment type="subcellular location">
    <subcellularLocation>
        <location evidence="1">Cell inner membrane</location>
        <topology evidence="1">Single-pass membrane protein</topology>
    </subcellularLocation>
</comment>
<keyword evidence="12" id="KW-1185">Reference proteome</keyword>
<evidence type="ECO:0000256" key="7">
    <source>
        <dbReference type="ARBA" id="ARBA00022692"/>
    </source>
</evidence>
<name>A0A4Q6XDN1_9GAMM</name>
<protein>
    <recommendedName>
        <fullName evidence="3">Type II secretion system protein J</fullName>
    </recommendedName>
</protein>
<organism evidence="11 12">
    <name type="scientific">Acinetobacter halotolerans</name>
    <dbReference type="NCBI Taxonomy" id="1752076"/>
    <lineage>
        <taxon>Bacteria</taxon>
        <taxon>Pseudomonadati</taxon>
        <taxon>Pseudomonadota</taxon>
        <taxon>Gammaproteobacteria</taxon>
        <taxon>Moraxellales</taxon>
        <taxon>Moraxellaceae</taxon>
        <taxon>Acinetobacter</taxon>
    </lineage>
</organism>
<gene>
    <name evidence="11" type="ORF">EXE30_05950</name>
</gene>
<evidence type="ECO:0000313" key="12">
    <source>
        <dbReference type="Proteomes" id="UP000292110"/>
    </source>
</evidence>
<dbReference type="GO" id="GO:0015628">
    <property type="term" value="P:protein secretion by the type II secretion system"/>
    <property type="evidence" value="ECO:0007669"/>
    <property type="project" value="InterPro"/>
</dbReference>
<evidence type="ECO:0000313" key="11">
    <source>
        <dbReference type="EMBL" id="RZF54766.1"/>
    </source>
</evidence>
<dbReference type="PANTHER" id="PTHR39583">
    <property type="entry name" value="TYPE II SECRETION SYSTEM PROTEIN J-RELATED"/>
    <property type="match status" value="1"/>
</dbReference>
<keyword evidence="9 10" id="KW-0472">Membrane</keyword>
<comment type="similarity">
    <text evidence="2">Belongs to the GSP J family.</text>
</comment>
<reference evidence="11 12" key="1">
    <citation type="submission" date="2019-02" db="EMBL/GenBank/DDBJ databases">
        <title>The draft genome of Acinetobacter halotolerans strain JCM 31009.</title>
        <authorList>
            <person name="Qin J."/>
            <person name="Feng Y."/>
            <person name="Nemec A."/>
            <person name="Zong Z."/>
        </authorList>
    </citation>
    <scope>NUCLEOTIDE SEQUENCE [LARGE SCALE GENOMIC DNA]</scope>
    <source>
        <strain evidence="11 12">JCM 31009</strain>
    </source>
</reference>
<accession>A0A4Q6XDN1</accession>
<dbReference type="InterPro" id="IPR045584">
    <property type="entry name" value="Pilin-like"/>
</dbReference>
<keyword evidence="4" id="KW-1003">Cell membrane</keyword>
<dbReference type="NCBIfam" id="TIGR02532">
    <property type="entry name" value="IV_pilin_GFxxxE"/>
    <property type="match status" value="1"/>
</dbReference>
<proteinExistence type="inferred from homology"/>
<dbReference type="InterPro" id="IPR010055">
    <property type="entry name" value="T2SS_protein-GspJ"/>
</dbReference>
<keyword evidence="6" id="KW-0997">Cell inner membrane</keyword>
<dbReference type="Gene3D" id="3.10.610.10">
    <property type="entry name" value="GSPII I/J protein-like"/>
    <property type="match status" value="1"/>
</dbReference>
<evidence type="ECO:0000256" key="6">
    <source>
        <dbReference type="ARBA" id="ARBA00022519"/>
    </source>
</evidence>
<dbReference type="InterPro" id="IPR051621">
    <property type="entry name" value="T2SS_protein_J"/>
</dbReference>
<dbReference type="GO" id="GO:0005886">
    <property type="term" value="C:plasma membrane"/>
    <property type="evidence" value="ECO:0007669"/>
    <property type="project" value="UniProtKB-SubCell"/>
</dbReference>
<evidence type="ECO:0000256" key="3">
    <source>
        <dbReference type="ARBA" id="ARBA00021539"/>
    </source>
</evidence>